<proteinExistence type="predicted"/>
<keyword evidence="3" id="KW-1185">Reference proteome</keyword>
<gene>
    <name evidence="2" type="ORF">ANCCAN_22870</name>
</gene>
<dbReference type="EMBL" id="JOJR01001323">
    <property type="protein sequence ID" value="RCN31349.1"/>
    <property type="molecule type" value="Genomic_DNA"/>
</dbReference>
<dbReference type="OrthoDB" id="2985014at2759"/>
<accession>A0A368FK29</accession>
<dbReference type="PANTHER" id="PTHR45757:SF11">
    <property type="entry name" value="MAJOR FACILITATOR SUPERFAMILY (MFS) PROFILE DOMAIN-CONTAINING PROTEIN"/>
    <property type="match status" value="1"/>
</dbReference>
<dbReference type="AlphaFoldDB" id="A0A368FK29"/>
<dbReference type="PANTHER" id="PTHR45757">
    <property type="entry name" value="PROTEIN CBG23364-RELATED"/>
    <property type="match status" value="1"/>
</dbReference>
<feature type="transmembrane region" description="Helical" evidence="1">
    <location>
        <begin position="20"/>
        <end position="39"/>
    </location>
</feature>
<name>A0A368FK29_ANCCA</name>
<sequence>MEHHITFHSEYFQTKSATVAQIAYTAAIVFSGFNVVGSVKCSQLRARQHTHFVMAVVSCSACIITLLLPVVVTLVCPDNTREQWSRLFFGISAIVVAVNLPFLFVARTDPAPWTVPGFATTQKKVADMKPPTAEIMSISHEKDSAKQHTLDSVKVY</sequence>
<feature type="transmembrane region" description="Helical" evidence="1">
    <location>
        <begin position="87"/>
        <end position="106"/>
    </location>
</feature>
<keyword evidence="1" id="KW-0472">Membrane</keyword>
<keyword evidence="1" id="KW-1133">Transmembrane helix</keyword>
<keyword evidence="1" id="KW-0812">Transmembrane</keyword>
<protein>
    <submittedName>
        <fullName evidence="2">Uncharacterized protein</fullName>
    </submittedName>
</protein>
<dbReference type="STRING" id="29170.A0A368FK29"/>
<dbReference type="GO" id="GO:0016020">
    <property type="term" value="C:membrane"/>
    <property type="evidence" value="ECO:0007669"/>
    <property type="project" value="TreeGrafter"/>
</dbReference>
<reference evidence="2 3" key="1">
    <citation type="submission" date="2014-10" db="EMBL/GenBank/DDBJ databases">
        <title>Draft genome of the hookworm Ancylostoma caninum.</title>
        <authorList>
            <person name="Mitreva M."/>
        </authorList>
    </citation>
    <scope>NUCLEOTIDE SEQUENCE [LARGE SCALE GENOMIC DNA]</scope>
    <source>
        <strain evidence="2 3">Baltimore</strain>
    </source>
</reference>
<evidence type="ECO:0000313" key="3">
    <source>
        <dbReference type="Proteomes" id="UP000252519"/>
    </source>
</evidence>
<comment type="caution">
    <text evidence="2">The sequence shown here is derived from an EMBL/GenBank/DDBJ whole genome shotgun (WGS) entry which is preliminary data.</text>
</comment>
<evidence type="ECO:0000256" key="1">
    <source>
        <dbReference type="SAM" id="Phobius"/>
    </source>
</evidence>
<dbReference type="Proteomes" id="UP000252519">
    <property type="component" value="Unassembled WGS sequence"/>
</dbReference>
<feature type="transmembrane region" description="Helical" evidence="1">
    <location>
        <begin position="51"/>
        <end position="75"/>
    </location>
</feature>
<evidence type="ECO:0000313" key="2">
    <source>
        <dbReference type="EMBL" id="RCN31349.1"/>
    </source>
</evidence>
<organism evidence="2 3">
    <name type="scientific">Ancylostoma caninum</name>
    <name type="common">Dog hookworm</name>
    <dbReference type="NCBI Taxonomy" id="29170"/>
    <lineage>
        <taxon>Eukaryota</taxon>
        <taxon>Metazoa</taxon>
        <taxon>Ecdysozoa</taxon>
        <taxon>Nematoda</taxon>
        <taxon>Chromadorea</taxon>
        <taxon>Rhabditida</taxon>
        <taxon>Rhabditina</taxon>
        <taxon>Rhabditomorpha</taxon>
        <taxon>Strongyloidea</taxon>
        <taxon>Ancylostomatidae</taxon>
        <taxon>Ancylostomatinae</taxon>
        <taxon>Ancylostoma</taxon>
    </lineage>
</organism>